<sequence length="83" mass="9409">MQTNFYNLSEIRYFVSQPHNGLEDVEKVWKLGEGPCGKCVVQLEVTVTGNFMAIRQFHRGGTKKVVVIPLSQITSAIHFEEVK</sequence>
<evidence type="ECO:0000313" key="1">
    <source>
        <dbReference type="EMBL" id="PRP71260.1"/>
    </source>
</evidence>
<organism evidence="1 2">
    <name type="scientific">Chromobacterium amazonense</name>
    <dbReference type="NCBI Taxonomy" id="1382803"/>
    <lineage>
        <taxon>Bacteria</taxon>
        <taxon>Pseudomonadati</taxon>
        <taxon>Pseudomonadota</taxon>
        <taxon>Betaproteobacteria</taxon>
        <taxon>Neisseriales</taxon>
        <taxon>Chromobacteriaceae</taxon>
        <taxon>Chromobacterium</taxon>
    </lineage>
</organism>
<dbReference type="AlphaFoldDB" id="A0A2S9X6B8"/>
<dbReference type="Proteomes" id="UP000239469">
    <property type="component" value="Unassembled WGS sequence"/>
</dbReference>
<name>A0A2S9X6B8_9NEIS</name>
<accession>A0A2S9X6B8</accession>
<reference evidence="1 2" key="1">
    <citation type="submission" date="2017-01" db="EMBL/GenBank/DDBJ databases">
        <title>New insights into the genetic diversity of Chromobacterium isolated from tropical freshwater lake.</title>
        <authorList>
            <person name="Santos A.B."/>
            <person name="Nascimento A.M."/>
            <person name="Da Silva P.C."/>
        </authorList>
    </citation>
    <scope>NUCLEOTIDE SEQUENCE [LARGE SCALE GENOMIC DNA]</scope>
    <source>
        <strain evidence="1 2">56AF</strain>
    </source>
</reference>
<protein>
    <submittedName>
        <fullName evidence="1">Uncharacterized protein</fullName>
    </submittedName>
</protein>
<evidence type="ECO:0000313" key="2">
    <source>
        <dbReference type="Proteomes" id="UP000239469"/>
    </source>
</evidence>
<comment type="caution">
    <text evidence="1">The sequence shown here is derived from an EMBL/GenBank/DDBJ whole genome shotgun (WGS) entry which is preliminary data.</text>
</comment>
<dbReference type="InterPro" id="IPR058006">
    <property type="entry name" value="1.05"/>
</dbReference>
<dbReference type="EMBL" id="MTBD01000016">
    <property type="protein sequence ID" value="PRP71260.1"/>
    <property type="molecule type" value="Genomic_DNA"/>
</dbReference>
<gene>
    <name evidence="1" type="ORF">BUE93_07780</name>
</gene>
<dbReference type="Pfam" id="PF25755">
    <property type="entry name" value="Phage_T3_1_05"/>
    <property type="match status" value="1"/>
</dbReference>
<dbReference type="RefSeq" id="WP_106076379.1">
    <property type="nucleotide sequence ID" value="NZ_MTBD01000016.1"/>
</dbReference>
<dbReference type="OrthoDB" id="9999814at2"/>
<proteinExistence type="predicted"/>